<evidence type="ECO:0000256" key="1">
    <source>
        <dbReference type="SAM" id="MobiDB-lite"/>
    </source>
</evidence>
<feature type="domain" description="Pre-C2HC" evidence="2">
    <location>
        <begin position="154"/>
        <end position="216"/>
    </location>
</feature>
<evidence type="ECO:0000259" key="2">
    <source>
        <dbReference type="Pfam" id="PF07530"/>
    </source>
</evidence>
<organism evidence="3 4">
    <name type="scientific">Araneus ventricosus</name>
    <name type="common">Orbweaver spider</name>
    <name type="synonym">Epeira ventricosa</name>
    <dbReference type="NCBI Taxonomy" id="182803"/>
    <lineage>
        <taxon>Eukaryota</taxon>
        <taxon>Metazoa</taxon>
        <taxon>Ecdysozoa</taxon>
        <taxon>Arthropoda</taxon>
        <taxon>Chelicerata</taxon>
        <taxon>Arachnida</taxon>
        <taxon>Araneae</taxon>
        <taxon>Araneomorphae</taxon>
        <taxon>Entelegynae</taxon>
        <taxon>Araneoidea</taxon>
        <taxon>Araneidae</taxon>
        <taxon>Araneus</taxon>
    </lineage>
</organism>
<dbReference type="AlphaFoldDB" id="A0A4Y2IIJ4"/>
<name>A0A4Y2IIJ4_ARAVE</name>
<evidence type="ECO:0000313" key="3">
    <source>
        <dbReference type="EMBL" id="GBM77072.1"/>
    </source>
</evidence>
<feature type="compositionally biased region" description="Basic and acidic residues" evidence="1">
    <location>
        <begin position="9"/>
        <end position="22"/>
    </location>
</feature>
<reference evidence="3 4" key="1">
    <citation type="journal article" date="2019" name="Sci. Rep.">
        <title>Orb-weaving spider Araneus ventricosus genome elucidates the spidroin gene catalogue.</title>
        <authorList>
            <person name="Kono N."/>
            <person name="Nakamura H."/>
            <person name="Ohtoshi R."/>
            <person name="Moran D.A.P."/>
            <person name="Shinohara A."/>
            <person name="Yoshida Y."/>
            <person name="Fujiwara M."/>
            <person name="Mori M."/>
            <person name="Tomita M."/>
            <person name="Arakawa K."/>
        </authorList>
    </citation>
    <scope>NUCLEOTIDE SEQUENCE [LARGE SCALE GENOMIC DNA]</scope>
</reference>
<accession>A0A4Y2IIJ4</accession>
<comment type="caution">
    <text evidence="3">The sequence shown here is derived from an EMBL/GenBank/DDBJ whole genome shotgun (WGS) entry which is preliminary data.</text>
</comment>
<dbReference type="OrthoDB" id="8123891at2759"/>
<feature type="compositionally biased region" description="Basic and acidic residues" evidence="1">
    <location>
        <begin position="30"/>
        <end position="40"/>
    </location>
</feature>
<dbReference type="EMBL" id="BGPR01002662">
    <property type="protein sequence ID" value="GBM77072.1"/>
    <property type="molecule type" value="Genomic_DNA"/>
</dbReference>
<sequence length="393" mass="44328">MKRLNSPIKNDDGTMKKQKYAEKGPCSDGSKFKIESERKSSVEFPTRQMDFLMDTHVSRDTENLGIPAVKPLPIVVKGSKNSEADIKLINEKFGELRRKKAGTFTKIFPDSDDMHRDLITFLKANNIKYIAPKRRGKARRIKVVITGLPCDMRTKQIKKALVEKDLDVERIVQVKEYRTEKPLPLFKAFLPNSDRNKNIFNLTDLLNLNISVVRIPKGKSGVRHTQENFSAKSEADVPKCLGCGETGQIASCRGGNKCDVEHTYEKGTTKSEADIRKCKDCGETGQVASCLGSKKSRKLSKNNLRKEGSTHNNMAQVTTPLKQETEIYQELPRLKNITNESEPSTDLQDILYIIQELTKLFGKVNDIKSFAQKLRNAVSSVEKLELFSAVFLD</sequence>
<dbReference type="Pfam" id="PF07530">
    <property type="entry name" value="PRE_C2HC"/>
    <property type="match status" value="1"/>
</dbReference>
<protein>
    <recommendedName>
        <fullName evidence="2">Pre-C2HC domain-containing protein</fullName>
    </recommendedName>
</protein>
<evidence type="ECO:0000313" key="4">
    <source>
        <dbReference type="Proteomes" id="UP000499080"/>
    </source>
</evidence>
<dbReference type="Proteomes" id="UP000499080">
    <property type="component" value="Unassembled WGS sequence"/>
</dbReference>
<keyword evidence="4" id="KW-1185">Reference proteome</keyword>
<dbReference type="InterPro" id="IPR006579">
    <property type="entry name" value="Pre_C2HC_dom"/>
</dbReference>
<gene>
    <name evidence="3" type="ORF">AVEN_93137_1</name>
</gene>
<proteinExistence type="predicted"/>
<feature type="region of interest" description="Disordered" evidence="1">
    <location>
        <begin position="1"/>
        <end position="40"/>
    </location>
</feature>